<gene>
    <name evidence="1" type="ORF">MPEAHAMD_4563</name>
</gene>
<organism evidence="1 2">
    <name type="scientific">Methylobacterium frigidaeris</name>
    <dbReference type="NCBI Taxonomy" id="2038277"/>
    <lineage>
        <taxon>Bacteria</taxon>
        <taxon>Pseudomonadati</taxon>
        <taxon>Pseudomonadota</taxon>
        <taxon>Alphaproteobacteria</taxon>
        <taxon>Hyphomicrobiales</taxon>
        <taxon>Methylobacteriaceae</taxon>
        <taxon>Methylobacterium</taxon>
    </lineage>
</organism>
<proteinExistence type="predicted"/>
<keyword evidence="2" id="KW-1185">Reference proteome</keyword>
<evidence type="ECO:0000313" key="1">
    <source>
        <dbReference type="EMBL" id="GJD64382.1"/>
    </source>
</evidence>
<reference evidence="1" key="2">
    <citation type="submission" date="2021-08" db="EMBL/GenBank/DDBJ databases">
        <authorList>
            <person name="Tani A."/>
            <person name="Ola A."/>
            <person name="Ogura Y."/>
            <person name="Katsura K."/>
            <person name="Hayashi T."/>
        </authorList>
    </citation>
    <scope>NUCLEOTIDE SEQUENCE</scope>
    <source>
        <strain evidence="1">JCM 32048</strain>
    </source>
</reference>
<name>A0AA37HEL3_9HYPH</name>
<comment type="caution">
    <text evidence="1">The sequence shown here is derived from an EMBL/GenBank/DDBJ whole genome shotgun (WGS) entry which is preliminary data.</text>
</comment>
<sequence length="62" mass="7075">MDRLRLEQAVDRFREGIVVAAGGRLDACSGWRTQFLNVSPEQPIVAEIDWIADHYEPCSLSW</sequence>
<reference evidence="1" key="1">
    <citation type="journal article" date="2016" name="Front. Microbiol.">
        <title>Genome Sequence of the Piezophilic, Mesophilic Sulfate-Reducing Bacterium Desulfovibrio indicus J2T.</title>
        <authorList>
            <person name="Cao J."/>
            <person name="Maignien L."/>
            <person name="Shao Z."/>
            <person name="Alain K."/>
            <person name="Jebbar M."/>
        </authorList>
    </citation>
    <scope>NUCLEOTIDE SEQUENCE</scope>
    <source>
        <strain evidence="1">JCM 32048</strain>
    </source>
</reference>
<dbReference type="AlphaFoldDB" id="A0AA37HEL3"/>
<dbReference type="EMBL" id="BPQJ01000024">
    <property type="protein sequence ID" value="GJD64382.1"/>
    <property type="molecule type" value="Genomic_DNA"/>
</dbReference>
<dbReference type="Proteomes" id="UP001055286">
    <property type="component" value="Unassembled WGS sequence"/>
</dbReference>
<evidence type="ECO:0000313" key="2">
    <source>
        <dbReference type="Proteomes" id="UP001055286"/>
    </source>
</evidence>
<protein>
    <submittedName>
        <fullName evidence="1">Uncharacterized protein</fullName>
    </submittedName>
</protein>
<accession>A0AA37HEL3</accession>